<evidence type="ECO:0000313" key="3">
    <source>
        <dbReference type="Proteomes" id="UP000682739"/>
    </source>
</evidence>
<dbReference type="Proteomes" id="UP000682739">
    <property type="component" value="Chromosome"/>
</dbReference>
<name>A0A975DCX0_9GAMM</name>
<protein>
    <submittedName>
        <fullName evidence="2">UPF0149 family protein</fullName>
    </submittedName>
</protein>
<dbReference type="GO" id="GO:0005829">
    <property type="term" value="C:cytosol"/>
    <property type="evidence" value="ECO:0007669"/>
    <property type="project" value="TreeGrafter"/>
</dbReference>
<comment type="similarity">
    <text evidence="1">Belongs to the UPF0149 family.</text>
</comment>
<dbReference type="PANTHER" id="PTHR37528:SF1">
    <property type="entry name" value="UPF0149 PROTEIN YGFB"/>
    <property type="match status" value="1"/>
</dbReference>
<sequence length="184" mass="20960">MTHQELMQVLNEHDFTSTASELHGLLTGLVAGGMFRGSNDFLNHMEELFNNGLTIKGSLKSASTKLVDEIFSKLESDEFGFELLLIDEDESLSDQAQELINWVQYFLVGFGLNKRDLKMASNDVREIIEDMTSITRMEPEMEDNNENQADFYEVVEFVRVSAILCYQEFGKKTQTATESNKTLH</sequence>
<dbReference type="PANTHER" id="PTHR37528">
    <property type="entry name" value="UPF0149 PROTEIN YGFB"/>
    <property type="match status" value="1"/>
</dbReference>
<dbReference type="InterPro" id="IPR036255">
    <property type="entry name" value="YgfB-like_sf"/>
</dbReference>
<dbReference type="RefSeq" id="WP_208832607.1">
    <property type="nucleotide sequence ID" value="NZ_CP072110.1"/>
</dbReference>
<gene>
    <name evidence="2" type="ORF">J1N51_03520</name>
</gene>
<dbReference type="EMBL" id="CP072110">
    <property type="protein sequence ID" value="QTH64553.1"/>
    <property type="molecule type" value="Genomic_DNA"/>
</dbReference>
<keyword evidence="3" id="KW-1185">Reference proteome</keyword>
<dbReference type="AlphaFoldDB" id="A0A975DCX0"/>
<dbReference type="Pfam" id="PF03695">
    <property type="entry name" value="UPF0149"/>
    <property type="match status" value="1"/>
</dbReference>
<dbReference type="KEGG" id="psym:J1N51_03520"/>
<accession>A0A975DCX0</accession>
<organism evidence="2 3">
    <name type="scientific">Psychrosphaera ytuae</name>
    <dbReference type="NCBI Taxonomy" id="2820710"/>
    <lineage>
        <taxon>Bacteria</taxon>
        <taxon>Pseudomonadati</taxon>
        <taxon>Pseudomonadota</taxon>
        <taxon>Gammaproteobacteria</taxon>
        <taxon>Alteromonadales</taxon>
        <taxon>Pseudoalteromonadaceae</taxon>
        <taxon>Psychrosphaera</taxon>
    </lineage>
</organism>
<evidence type="ECO:0000313" key="2">
    <source>
        <dbReference type="EMBL" id="QTH64553.1"/>
    </source>
</evidence>
<evidence type="ECO:0000256" key="1">
    <source>
        <dbReference type="ARBA" id="ARBA00038308"/>
    </source>
</evidence>
<dbReference type="Gene3D" id="1.20.120.740">
    <property type="entry name" value="YgfB uncharacterised protein family UPF0149, PF03695"/>
    <property type="match status" value="1"/>
</dbReference>
<proteinExistence type="inferred from homology"/>
<dbReference type="SUPFAM" id="SSF101327">
    <property type="entry name" value="YgfB-like"/>
    <property type="match status" value="1"/>
</dbReference>
<reference evidence="2" key="1">
    <citation type="submission" date="2021-03" db="EMBL/GenBank/DDBJ databases">
        <title>Description of Psychrosphaera ytuae sp. nov. isolated from deep sea sediment of South China Sea.</title>
        <authorList>
            <person name="Zhang J."/>
            <person name="Xu X.-D."/>
        </authorList>
    </citation>
    <scope>NUCLEOTIDE SEQUENCE</scope>
    <source>
        <strain evidence="2">MTZ26</strain>
    </source>
</reference>
<dbReference type="InterPro" id="IPR011978">
    <property type="entry name" value="YgfB-like"/>
</dbReference>